<dbReference type="OrthoDB" id="9775950at2"/>
<dbReference type="GO" id="GO:0005886">
    <property type="term" value="C:plasma membrane"/>
    <property type="evidence" value="ECO:0007669"/>
    <property type="project" value="UniProtKB-SubCell"/>
</dbReference>
<evidence type="ECO:0000313" key="7">
    <source>
        <dbReference type="EMBL" id="PRR75537.1"/>
    </source>
</evidence>
<feature type="transmembrane region" description="Helical" evidence="6">
    <location>
        <begin position="229"/>
        <end position="254"/>
    </location>
</feature>
<dbReference type="InterPro" id="IPR050833">
    <property type="entry name" value="Poly_Biosynth_Transport"/>
</dbReference>
<organism evidence="7 8">
    <name type="scientific">Neomoorella humiferrea</name>
    <dbReference type="NCBI Taxonomy" id="676965"/>
    <lineage>
        <taxon>Bacteria</taxon>
        <taxon>Bacillati</taxon>
        <taxon>Bacillota</taxon>
        <taxon>Clostridia</taxon>
        <taxon>Neomoorellales</taxon>
        <taxon>Neomoorellaceae</taxon>
        <taxon>Neomoorella</taxon>
    </lineage>
</organism>
<reference evidence="7 8" key="1">
    <citation type="submission" date="2018-03" db="EMBL/GenBank/DDBJ databases">
        <title>Genome sequence of Moorella humiferrea DSM 23265.</title>
        <authorList>
            <person name="Poehlein A."/>
            <person name="Daniel R."/>
        </authorList>
    </citation>
    <scope>NUCLEOTIDE SEQUENCE [LARGE SCALE GENOMIC DNA]</scope>
    <source>
        <strain evidence="7 8">DSM 23265</strain>
    </source>
</reference>
<keyword evidence="2" id="KW-1003">Cell membrane</keyword>
<dbReference type="CDD" id="cd13124">
    <property type="entry name" value="MATE_SpoVB_like"/>
    <property type="match status" value="1"/>
</dbReference>
<dbReference type="Proteomes" id="UP000238415">
    <property type="component" value="Unassembled WGS sequence"/>
</dbReference>
<dbReference type="RefSeq" id="WP_106004350.1">
    <property type="nucleotide sequence ID" value="NZ_CP136419.1"/>
</dbReference>
<feature type="transmembrane region" description="Helical" evidence="6">
    <location>
        <begin position="380"/>
        <end position="403"/>
    </location>
</feature>
<name>A0A2T0AXJ0_9FIRM</name>
<dbReference type="PIRSF" id="PIRSF038958">
    <property type="entry name" value="PG_synth_SpoVB"/>
    <property type="match status" value="1"/>
</dbReference>
<dbReference type="InterPro" id="IPR024923">
    <property type="entry name" value="PG_synth_SpoVB"/>
</dbReference>
<feature type="transmembrane region" description="Helical" evidence="6">
    <location>
        <begin position="409"/>
        <end position="432"/>
    </location>
</feature>
<feature type="transmembrane region" description="Helical" evidence="6">
    <location>
        <begin position="320"/>
        <end position="339"/>
    </location>
</feature>
<feature type="transmembrane region" description="Helical" evidence="6">
    <location>
        <begin position="88"/>
        <end position="114"/>
    </location>
</feature>
<keyword evidence="5 6" id="KW-0472">Membrane</keyword>
<evidence type="ECO:0000256" key="5">
    <source>
        <dbReference type="ARBA" id="ARBA00023136"/>
    </source>
</evidence>
<dbReference type="EMBL" id="PVXM01000004">
    <property type="protein sequence ID" value="PRR75537.1"/>
    <property type="molecule type" value="Genomic_DNA"/>
</dbReference>
<sequence>MGASIWQGAAVLMLASLLNRGFSFAYRILVIRFVGAEGMGLYEMVFPFYSMVLMIATAGVPVALAKLVAERVALQAWGKVRSVFRLSLYFLSASGLLTALILYSITSLLTSTFFADGRVFQTFMVMLTAIPVVCICSAFRGYFQGLQLMQPVALAQVCEQIVRVGAGLFFSIHFLPYGVAMSAAGLAMGMVLGEVVGLVISIVIFIQARPYFDIAPYQKSPLKDDIIPLARLSLPVMLARAAGGIMLTLEAMLIPRQLQRWGAGVAEATSIYGQYAGIALTLIYLPMVITVAVGIAMVPAIAEAQAVRDYELLAKRCRQALKLTVLSGLPFALFFYLLATPLCDLIFSTPAAATALRVLAWGSVFIYLEQTTVGILNGLGAMSTILKNTIIGGFVDILGIYFLTPILGIGGAALGVNFGTATTAVLNLLALIRVTPFRLDFRSFVYGPVVASCGLVLVTSMVWGKLTYISPAWRLIQAIGGGGTAYLLILLSLGIIKTHHFCFLPWMGHKAGK</sequence>
<feature type="transmembrane region" description="Helical" evidence="6">
    <location>
        <begin position="274"/>
        <end position="299"/>
    </location>
</feature>
<feature type="transmembrane region" description="Helical" evidence="6">
    <location>
        <begin position="161"/>
        <end position="180"/>
    </location>
</feature>
<dbReference type="Pfam" id="PF01943">
    <property type="entry name" value="Polysacc_synt"/>
    <property type="match status" value="1"/>
</dbReference>
<evidence type="ECO:0000256" key="4">
    <source>
        <dbReference type="ARBA" id="ARBA00022989"/>
    </source>
</evidence>
<dbReference type="PANTHER" id="PTHR30250">
    <property type="entry name" value="PST FAMILY PREDICTED COLANIC ACID TRANSPORTER"/>
    <property type="match status" value="1"/>
</dbReference>
<feature type="transmembrane region" description="Helical" evidence="6">
    <location>
        <begin position="345"/>
        <end position="368"/>
    </location>
</feature>
<evidence type="ECO:0000256" key="2">
    <source>
        <dbReference type="ARBA" id="ARBA00022475"/>
    </source>
</evidence>
<gene>
    <name evidence="7" type="primary">spoVB</name>
    <name evidence="7" type="ORF">MOHU_03040</name>
</gene>
<comment type="caution">
    <text evidence="7">The sequence shown here is derived from an EMBL/GenBank/DDBJ whole genome shotgun (WGS) entry which is preliminary data.</text>
</comment>
<dbReference type="InterPro" id="IPR002797">
    <property type="entry name" value="Polysacc_synth"/>
</dbReference>
<evidence type="ECO:0000256" key="1">
    <source>
        <dbReference type="ARBA" id="ARBA00004651"/>
    </source>
</evidence>
<evidence type="ECO:0000313" key="8">
    <source>
        <dbReference type="Proteomes" id="UP000238415"/>
    </source>
</evidence>
<keyword evidence="8" id="KW-1185">Reference proteome</keyword>
<keyword evidence="4 6" id="KW-1133">Transmembrane helix</keyword>
<feature type="transmembrane region" description="Helical" evidence="6">
    <location>
        <begin position="186"/>
        <end position="208"/>
    </location>
</feature>
<evidence type="ECO:0000256" key="6">
    <source>
        <dbReference type="SAM" id="Phobius"/>
    </source>
</evidence>
<comment type="subcellular location">
    <subcellularLocation>
        <location evidence="1">Cell membrane</location>
        <topology evidence="1">Multi-pass membrane protein</topology>
    </subcellularLocation>
</comment>
<evidence type="ECO:0000256" key="3">
    <source>
        <dbReference type="ARBA" id="ARBA00022692"/>
    </source>
</evidence>
<accession>A0A2T0AXJ0</accession>
<dbReference type="AlphaFoldDB" id="A0A2T0AXJ0"/>
<feature type="transmembrane region" description="Helical" evidence="6">
    <location>
        <begin position="444"/>
        <end position="463"/>
    </location>
</feature>
<feature type="transmembrane region" description="Helical" evidence="6">
    <location>
        <begin position="120"/>
        <end position="140"/>
    </location>
</feature>
<keyword evidence="3 6" id="KW-0812">Transmembrane</keyword>
<feature type="transmembrane region" description="Helical" evidence="6">
    <location>
        <begin position="475"/>
        <end position="496"/>
    </location>
</feature>
<protein>
    <submittedName>
        <fullName evidence="7">Stage V sporulation protein B</fullName>
    </submittedName>
</protein>
<proteinExistence type="predicted"/>
<feature type="transmembrane region" description="Helical" evidence="6">
    <location>
        <begin position="47"/>
        <end position="68"/>
    </location>
</feature>
<dbReference type="PANTHER" id="PTHR30250:SF21">
    <property type="entry name" value="LIPID II FLIPPASE MURJ"/>
    <property type="match status" value="1"/>
</dbReference>